<evidence type="ECO:0000313" key="4">
    <source>
        <dbReference type="Proteomes" id="UP001633002"/>
    </source>
</evidence>
<dbReference type="Proteomes" id="UP001633002">
    <property type="component" value="Unassembled WGS sequence"/>
</dbReference>
<dbReference type="EMBL" id="JBJQOH010000006">
    <property type="protein sequence ID" value="KAL3683720.1"/>
    <property type="molecule type" value="Genomic_DNA"/>
</dbReference>
<dbReference type="PANTHER" id="PTHR10612">
    <property type="entry name" value="APOLIPOPROTEIN D"/>
    <property type="match status" value="1"/>
</dbReference>
<protein>
    <recommendedName>
        <fullName evidence="2">Lipocalin/cytosolic fatty-acid binding domain-containing protein</fullName>
    </recommendedName>
</protein>
<evidence type="ECO:0000259" key="2">
    <source>
        <dbReference type="Pfam" id="PF08212"/>
    </source>
</evidence>
<sequence length="426" mass="45814">MGERGLTCLLLLLLIFQTLRPGSCQPPAPPTFCSRTLSRWTCPATLPTFDQVDLNKYSGRWYEIGSNGYFKGLQEAGGECISAFYTPQPDGSIQVFNGQTRVLGALGTSLVRGISVSAAGICQNARQICSEISPMGSISQGIRIIQQVATNISQSYYEESCVLVESKAKIDSSLMTIDKGLDSLSQSVSQIQVLNIKLSQAEGKAKDEVAELTKIAAQVNNEIEDNIPALLESIASARKKVTELAGKLYQKDDTKEISQQLFRAVSSIQEFEESLSGHAATIRATVAATADSAASFAYEKNEGVGGFYGLYGKAVAANATAPGKLSVTFEGIPTPPGKYWILKVADEKSESYGAAIVYGCSDIPGAGTYQPLFFLSREPTLSEDVNREFTDYVRSLGIYSECHEVFVPSSQPASFMVSGICKLANI</sequence>
<feature type="chain" id="PRO_5044756815" description="Lipocalin/cytosolic fatty-acid binding domain-containing protein" evidence="1">
    <location>
        <begin position="25"/>
        <end position="426"/>
    </location>
</feature>
<comment type="caution">
    <text evidence="3">The sequence shown here is derived from an EMBL/GenBank/DDBJ whole genome shotgun (WGS) entry which is preliminary data.</text>
</comment>
<gene>
    <name evidence="3" type="ORF">R1sor_001742</name>
</gene>
<evidence type="ECO:0000313" key="3">
    <source>
        <dbReference type="EMBL" id="KAL3683720.1"/>
    </source>
</evidence>
<dbReference type="Pfam" id="PF08212">
    <property type="entry name" value="Lipocalin_2"/>
    <property type="match status" value="2"/>
</dbReference>
<dbReference type="Gene3D" id="2.40.128.20">
    <property type="match status" value="2"/>
</dbReference>
<accession>A0ABD3GZZ3</accession>
<dbReference type="PROSITE" id="PS00213">
    <property type="entry name" value="LIPOCALIN"/>
    <property type="match status" value="1"/>
</dbReference>
<dbReference type="AlphaFoldDB" id="A0ABD3GZZ3"/>
<dbReference type="SUPFAM" id="SSF50814">
    <property type="entry name" value="Lipocalins"/>
    <property type="match status" value="2"/>
</dbReference>
<keyword evidence="4" id="KW-1185">Reference proteome</keyword>
<dbReference type="PANTHER" id="PTHR10612:SF56">
    <property type="entry name" value="LIPOCALIN_CYTOSOLIC FATTY-ACID BINDING DOMAIN-CONTAINING PROTEIN"/>
    <property type="match status" value="1"/>
</dbReference>
<keyword evidence="1" id="KW-0732">Signal</keyword>
<feature type="domain" description="Lipocalin/cytosolic fatty-acid binding" evidence="2">
    <location>
        <begin position="310"/>
        <end position="400"/>
    </location>
</feature>
<proteinExistence type="predicted"/>
<feature type="domain" description="Lipocalin/cytosolic fatty-acid binding" evidence="2">
    <location>
        <begin position="52"/>
        <end position="102"/>
    </location>
</feature>
<evidence type="ECO:0000256" key="1">
    <source>
        <dbReference type="SAM" id="SignalP"/>
    </source>
</evidence>
<name>A0ABD3GZZ3_9MARC</name>
<reference evidence="3 4" key="1">
    <citation type="submission" date="2024-09" db="EMBL/GenBank/DDBJ databases">
        <title>Chromosome-scale assembly of Riccia sorocarpa.</title>
        <authorList>
            <person name="Paukszto L."/>
        </authorList>
    </citation>
    <scope>NUCLEOTIDE SEQUENCE [LARGE SCALE GENOMIC DNA]</scope>
    <source>
        <strain evidence="3">LP-2024</strain>
        <tissue evidence="3">Aerial parts of the thallus</tissue>
    </source>
</reference>
<feature type="signal peptide" evidence="1">
    <location>
        <begin position="1"/>
        <end position="24"/>
    </location>
</feature>
<dbReference type="InterPro" id="IPR000566">
    <property type="entry name" value="Lipocln_cytosolic_FA-bd_dom"/>
</dbReference>
<dbReference type="InterPro" id="IPR022272">
    <property type="entry name" value="Lipocalin_CS"/>
</dbReference>
<dbReference type="InterPro" id="IPR012674">
    <property type="entry name" value="Calycin"/>
</dbReference>
<organism evidence="3 4">
    <name type="scientific">Riccia sorocarpa</name>
    <dbReference type="NCBI Taxonomy" id="122646"/>
    <lineage>
        <taxon>Eukaryota</taxon>
        <taxon>Viridiplantae</taxon>
        <taxon>Streptophyta</taxon>
        <taxon>Embryophyta</taxon>
        <taxon>Marchantiophyta</taxon>
        <taxon>Marchantiopsida</taxon>
        <taxon>Marchantiidae</taxon>
        <taxon>Marchantiales</taxon>
        <taxon>Ricciaceae</taxon>
        <taxon>Riccia</taxon>
    </lineage>
</organism>
<dbReference type="GO" id="GO:0006950">
    <property type="term" value="P:response to stress"/>
    <property type="evidence" value="ECO:0007669"/>
    <property type="project" value="UniProtKB-ARBA"/>
</dbReference>